<feature type="region of interest" description="Disordered" evidence="6">
    <location>
        <begin position="650"/>
        <end position="678"/>
    </location>
</feature>
<dbReference type="Pfam" id="PF08628">
    <property type="entry name" value="Nexin_C"/>
    <property type="match status" value="1"/>
</dbReference>
<dbReference type="CDD" id="cd00065">
    <property type="entry name" value="FYVE_like_SF"/>
    <property type="match status" value="1"/>
</dbReference>
<dbReference type="PROSITE" id="PS50195">
    <property type="entry name" value="PX"/>
    <property type="match status" value="1"/>
</dbReference>
<feature type="region of interest" description="Disordered" evidence="6">
    <location>
        <begin position="1294"/>
        <end position="1325"/>
    </location>
</feature>
<keyword evidence="4" id="KW-0862">Zinc</keyword>
<dbReference type="GO" id="GO:0008270">
    <property type="term" value="F:zinc ion binding"/>
    <property type="evidence" value="ECO:0007669"/>
    <property type="project" value="UniProtKB-KW"/>
</dbReference>
<keyword evidence="7" id="KW-0812">Transmembrane</keyword>
<evidence type="ECO:0000256" key="5">
    <source>
        <dbReference type="PROSITE-ProRule" id="PRU00091"/>
    </source>
</evidence>
<dbReference type="SUPFAM" id="SSF57903">
    <property type="entry name" value="FYVE/PHD zinc finger"/>
    <property type="match status" value="1"/>
</dbReference>
<evidence type="ECO:0000313" key="13">
    <source>
        <dbReference type="Proteomes" id="UP000028582"/>
    </source>
</evidence>
<feature type="domain" description="FYVE-type" evidence="8">
    <location>
        <begin position="1203"/>
        <end position="1267"/>
    </location>
</feature>
<feature type="domain" description="RUN" evidence="10">
    <location>
        <begin position="736"/>
        <end position="926"/>
    </location>
</feature>
<evidence type="ECO:0000256" key="2">
    <source>
        <dbReference type="ARBA" id="ARBA00022723"/>
    </source>
</evidence>
<keyword evidence="7" id="KW-1133">Transmembrane helix</keyword>
<evidence type="ECO:0008006" key="14">
    <source>
        <dbReference type="Google" id="ProtNLM"/>
    </source>
</evidence>
<comment type="caution">
    <text evidence="12">The sequence shown here is derived from an EMBL/GenBank/DDBJ whole genome shotgun (WGS) entry which is preliminary data.</text>
</comment>
<dbReference type="CDD" id="cd06093">
    <property type="entry name" value="PX_domain"/>
    <property type="match status" value="1"/>
</dbReference>
<dbReference type="PROSITE" id="PS50178">
    <property type="entry name" value="ZF_FYVE"/>
    <property type="match status" value="1"/>
</dbReference>
<feature type="compositionally biased region" description="Polar residues" evidence="6">
    <location>
        <begin position="1467"/>
        <end position="1476"/>
    </location>
</feature>
<feature type="region of interest" description="Disordered" evidence="6">
    <location>
        <begin position="1452"/>
        <end position="1480"/>
    </location>
</feature>
<evidence type="ECO:0000259" key="8">
    <source>
        <dbReference type="PROSITE" id="PS50178"/>
    </source>
</evidence>
<gene>
    <name evidence="12" type="ORF">F444_03263</name>
</gene>
<dbReference type="InterPro" id="IPR036871">
    <property type="entry name" value="PX_dom_sf"/>
</dbReference>
<dbReference type="SUPFAM" id="SSF140741">
    <property type="entry name" value="RUN domain-like"/>
    <property type="match status" value="1"/>
</dbReference>
<evidence type="ECO:0000259" key="11">
    <source>
        <dbReference type="PROSITE" id="PS51207"/>
    </source>
</evidence>
<dbReference type="OrthoDB" id="5582218at2759"/>
<organism evidence="12 13">
    <name type="scientific">Phytophthora nicotianae P1976</name>
    <dbReference type="NCBI Taxonomy" id="1317066"/>
    <lineage>
        <taxon>Eukaryota</taxon>
        <taxon>Sar</taxon>
        <taxon>Stramenopiles</taxon>
        <taxon>Oomycota</taxon>
        <taxon>Peronosporomycetes</taxon>
        <taxon>Peronosporales</taxon>
        <taxon>Peronosporaceae</taxon>
        <taxon>Phytophthora</taxon>
    </lineage>
</organism>
<sequence>LYLAFTVWTPPPPPAKPSAVIPCTRPLSSSGCASRSACYEDSLASPASELSAAVELCRTSRCGGRFRTHFLFGHHCFCTFWISMRLLHSLLALAVLLMSVRFSWAAILLLRVTLWTATRLLQVTVLLVGSGSFWWVLRSYQLQKEQELLGQALLKFKYYNRYRSRVGSGNNFSAGGENGFSASTSGGTMTDAGFQLRVLKRLPIVAHLRTSWNLPSEICDEIAALVKSIVRDYVNYWFQAISPNEEFPNDVKFLLADLLGAVASRVLEIDSSQALTMVAKSLELLRLHLGWFREAYAQLADEYPEFFEGDESDSNLLKRQEYVTAFVQRSPFVHPGCVGTGTPATPTAAGHSNSKKSVSENAEAAYLRHVATQLLTQLRPQLGQQHGTNVFVSIAMNLLREITAFNILKPLSEYSQPRYANEIVLSCLQSFVDGKDVVPMSSSGNGVGMVPTLTLNKLRSTSSFLYKASRRSGEQAEAAFQAVVEAVASAASSAAAGAAGAAEMVFEGEDWADTSNPFVFGSAVFAANSGGSAGEKKAMPSIFTLDDRLNVSKAAKMMNPRGLIPGGLLSHKMTSENSRISSHMDDLKNAKANIGSSLNSSIGKVKRRFRTLGSHQMEPLSTPPLTAGAGAAARMIRKPGQLFQKAWKRGESGVASPTPSFDDGAVTPRGGRDSAHSMSSINSLLSPMSDEVEMTPRTANETMKMAMVRDRVVVHFEKAVANYTKMYEECPEMHSSARSRELYDLLSALEDIFMLGFRNHASKMSSFEDEEDNKELSTPPHSPNVRRRSSLPVTKVDLTSPHRDSMGTNTGSDSDEDADDNQYYWEYLARDRPGAESFNAHWRFVASQCPSCSPSESFVSTRGVQWLLGALARGSLGTFCAELYTHSDVTESFYESFAILFDGTLMESVVRTLSTLDKLKVCFDETTSFLLGLHNDAGQDLGISPSNQWRSRSVTSPSAPVRVLERVWETERYVPMNGWVKATDKRWNELPSSEWVWEDDWTLETAGTDAGESSDSETPNSSWEYAKTFDDNFHEKEKKFDSVRRRRWIRRRYQLPPVLTLAFPSMSHDTFSVSSPLATSAVPNGLGRARKLKQRFNAMKLDKKKDQGITAKMSMLRRRSKSFDKEMPDSPMRNSTLGMMDSDDSHQTSSKTSAFMKARASIPSLRRGVSNKSIKSSVSEAQSVSTQLSVDDDPVTLYDNDEEDEENLCFRCLKAFPASKSGVGACQSCHQRVCASCLNFHAFMVYPPPLETSKKARVCGNCYDRLVNKYKLRIEAHVSKYLIKERERDMDTFSFSMSNSSNGNPTNGTPPSPSSSGSHVGDSALSPSINRAGSTKFEITVKIKDDSAYAWSVIKTFHDFEVLEKQLAEKLKKQEKKCGVGCQACHLRGVDYMEMISIKPSLKTVAAATLTYEKRLHVLDQFLQQLLACDTLCQSSVVQKFLLLANAYGTSRTNSNPSMSAWEPGESLNSPSASSSTGGGVLGNATGGGAAGVGGAGGVLVENGKWKKGKWIAPDANSKVTKMRVLQKIEVSLFAVLGEVFEFDGIGMVRRQIFSMTRSFIKAFLGASHFRMLERQFLSFTDPKKLSGWIGDLRLYIFPDPNDASVVPPPPPDMHVLRKDCLEAILASFPSKALSLFGDTACENAALKLHEFLQHEVFVKNLLFSITDELLVHLFPDSSTFKGKKVSGGSSTASNPLSPSAIEVATTIAKEVVAASIDDDAAGLATPPLSPILVASPTDKKLKVVI</sequence>
<dbReference type="InterPro" id="IPR004012">
    <property type="entry name" value="Run_dom"/>
</dbReference>
<dbReference type="SMART" id="SM00313">
    <property type="entry name" value="PXA"/>
    <property type="match status" value="1"/>
</dbReference>
<keyword evidence="3 5" id="KW-0863">Zinc-finger</keyword>
<dbReference type="SUPFAM" id="SSF64268">
    <property type="entry name" value="PX domain"/>
    <property type="match status" value="1"/>
</dbReference>
<dbReference type="InterPro" id="IPR017455">
    <property type="entry name" value="Znf_FYVE-rel"/>
</dbReference>
<dbReference type="PROSITE" id="PS51207">
    <property type="entry name" value="PXA"/>
    <property type="match status" value="1"/>
</dbReference>
<dbReference type="Gene3D" id="1.20.58.900">
    <property type="match status" value="1"/>
</dbReference>
<dbReference type="InterPro" id="IPR011011">
    <property type="entry name" value="Znf_FYVE_PHD"/>
</dbReference>
<feature type="compositionally biased region" description="Low complexity" evidence="6">
    <location>
        <begin position="1294"/>
        <end position="1307"/>
    </location>
</feature>
<dbReference type="SMART" id="SM00694">
    <property type="entry name" value="DysFC"/>
    <property type="match status" value="1"/>
</dbReference>
<evidence type="ECO:0000256" key="7">
    <source>
        <dbReference type="SAM" id="Phobius"/>
    </source>
</evidence>
<feature type="domain" description="PX" evidence="9">
    <location>
        <begin position="1315"/>
        <end position="1449"/>
    </location>
</feature>
<evidence type="ECO:0000313" key="12">
    <source>
        <dbReference type="EMBL" id="ETO82638.1"/>
    </source>
</evidence>
<keyword evidence="2" id="KW-0479">Metal-binding</keyword>
<dbReference type="InterPro" id="IPR013083">
    <property type="entry name" value="Znf_RING/FYVE/PHD"/>
</dbReference>
<name>A0A081AUS7_PHYNI</name>
<feature type="non-terminal residue" evidence="12">
    <location>
        <position position="1"/>
    </location>
</feature>
<feature type="region of interest" description="Disordered" evidence="6">
    <location>
        <begin position="766"/>
        <end position="818"/>
    </location>
</feature>
<dbReference type="Gene3D" id="3.30.40.10">
    <property type="entry name" value="Zinc/RING finger domain, C3HC4 (zinc finger)"/>
    <property type="match status" value="1"/>
</dbReference>
<dbReference type="InterPro" id="IPR001683">
    <property type="entry name" value="PX_dom"/>
</dbReference>
<dbReference type="PROSITE" id="PS50826">
    <property type="entry name" value="RUN"/>
    <property type="match status" value="1"/>
</dbReference>
<feature type="transmembrane region" description="Helical" evidence="7">
    <location>
        <begin position="117"/>
        <end position="137"/>
    </location>
</feature>
<keyword evidence="7" id="KW-0472">Membrane</keyword>
<evidence type="ECO:0000259" key="9">
    <source>
        <dbReference type="PROSITE" id="PS50195"/>
    </source>
</evidence>
<evidence type="ECO:0000259" key="10">
    <source>
        <dbReference type="PROSITE" id="PS50826"/>
    </source>
</evidence>
<reference evidence="12 13" key="1">
    <citation type="submission" date="2013-11" db="EMBL/GenBank/DDBJ databases">
        <title>The Genome Sequence of Phytophthora parasitica P1976.</title>
        <authorList>
            <consortium name="The Broad Institute Genomics Platform"/>
            <person name="Russ C."/>
            <person name="Tyler B."/>
            <person name="Panabieres F."/>
            <person name="Shan W."/>
            <person name="Tripathy S."/>
            <person name="Grunwald N."/>
            <person name="Machado M."/>
            <person name="Johnson C.S."/>
            <person name="Walker B."/>
            <person name="Young S."/>
            <person name="Zeng Q."/>
            <person name="Gargeya S."/>
            <person name="Fitzgerald M."/>
            <person name="Haas B."/>
            <person name="Abouelleil A."/>
            <person name="Allen A.W."/>
            <person name="Alvarado L."/>
            <person name="Arachchi H.M."/>
            <person name="Berlin A.M."/>
            <person name="Chapman S.B."/>
            <person name="Gainer-Dewar J."/>
            <person name="Goldberg J."/>
            <person name="Griggs A."/>
            <person name="Gujja S."/>
            <person name="Hansen M."/>
            <person name="Howarth C."/>
            <person name="Imamovic A."/>
            <person name="Ireland A."/>
            <person name="Larimer J."/>
            <person name="McCowan C."/>
            <person name="Murphy C."/>
            <person name="Pearson M."/>
            <person name="Poon T.W."/>
            <person name="Priest M."/>
            <person name="Roberts A."/>
            <person name="Saif S."/>
            <person name="Shea T."/>
            <person name="Sisk P."/>
            <person name="Sykes S."/>
            <person name="Wortman J."/>
            <person name="Nusbaum C."/>
            <person name="Birren B."/>
        </authorList>
    </citation>
    <scope>NUCLEOTIDE SEQUENCE [LARGE SCALE GENOMIC DNA]</scope>
    <source>
        <strain evidence="12 13">P1976</strain>
    </source>
</reference>
<dbReference type="PANTHER" id="PTHR22775">
    <property type="entry name" value="SORTING NEXIN"/>
    <property type="match status" value="1"/>
</dbReference>
<feature type="region of interest" description="Disordered" evidence="6">
    <location>
        <begin position="1122"/>
        <end position="1148"/>
    </location>
</feature>
<proteinExistence type="inferred from homology"/>
<dbReference type="Proteomes" id="UP000028582">
    <property type="component" value="Unassembled WGS sequence"/>
</dbReference>
<dbReference type="GO" id="GO:0035091">
    <property type="term" value="F:phosphatidylinositol binding"/>
    <property type="evidence" value="ECO:0007669"/>
    <property type="project" value="InterPro"/>
</dbReference>
<protein>
    <recommendedName>
        <fullName evidence="14">PX domain-containing protein</fullName>
    </recommendedName>
</protein>
<dbReference type="PANTHER" id="PTHR22775:SF3">
    <property type="entry name" value="SORTING NEXIN-13"/>
    <property type="match status" value="1"/>
</dbReference>
<dbReference type="GO" id="GO:0016020">
    <property type="term" value="C:membrane"/>
    <property type="evidence" value="ECO:0007669"/>
    <property type="project" value="InterPro"/>
</dbReference>
<dbReference type="EMBL" id="ANJA01000663">
    <property type="protein sequence ID" value="ETO82638.1"/>
    <property type="molecule type" value="Genomic_DNA"/>
</dbReference>
<feature type="transmembrane region" description="Helical" evidence="7">
    <location>
        <begin position="90"/>
        <end position="110"/>
    </location>
</feature>
<evidence type="ECO:0000256" key="3">
    <source>
        <dbReference type="ARBA" id="ARBA00022771"/>
    </source>
</evidence>
<dbReference type="Gene3D" id="3.30.1520.10">
    <property type="entry name" value="Phox-like domain"/>
    <property type="match status" value="1"/>
</dbReference>
<dbReference type="InterPro" id="IPR013937">
    <property type="entry name" value="Sorting_nexin_C"/>
</dbReference>
<feature type="domain" description="PXA" evidence="11">
    <location>
        <begin position="215"/>
        <end position="429"/>
    </location>
</feature>
<accession>A0A081AUS7</accession>
<comment type="similarity">
    <text evidence="1">Belongs to the sorting nexin family.</text>
</comment>
<evidence type="ECO:0000256" key="6">
    <source>
        <dbReference type="SAM" id="MobiDB-lite"/>
    </source>
</evidence>
<dbReference type="InterPro" id="IPR037213">
    <property type="entry name" value="Run_dom_sf"/>
</dbReference>
<dbReference type="InterPro" id="IPR006614">
    <property type="entry name" value="Peroxin/Ferlin"/>
</dbReference>
<evidence type="ECO:0000256" key="4">
    <source>
        <dbReference type="ARBA" id="ARBA00022833"/>
    </source>
</evidence>
<evidence type="ECO:0000256" key="1">
    <source>
        <dbReference type="ARBA" id="ARBA00010883"/>
    </source>
</evidence>
<dbReference type="Pfam" id="PF02194">
    <property type="entry name" value="PXA"/>
    <property type="match status" value="1"/>
</dbReference>
<dbReference type="InterPro" id="IPR003114">
    <property type="entry name" value="Phox_assoc"/>
</dbReference>